<feature type="compositionally biased region" description="Basic and acidic residues" evidence="1">
    <location>
        <begin position="177"/>
        <end position="188"/>
    </location>
</feature>
<protein>
    <submittedName>
        <fullName evidence="2">Uncharacterized protein</fullName>
    </submittedName>
</protein>
<dbReference type="AlphaFoldDB" id="A0A7S4NL18"/>
<feature type="region of interest" description="Disordered" evidence="1">
    <location>
        <begin position="177"/>
        <end position="211"/>
    </location>
</feature>
<proteinExistence type="predicted"/>
<accession>A0A7S4NL18</accession>
<gene>
    <name evidence="2" type="ORF">NAES01612_LOCUS6007</name>
</gene>
<organism evidence="2">
    <name type="scientific">Paramoeba aestuarina</name>
    <dbReference type="NCBI Taxonomy" id="180227"/>
    <lineage>
        <taxon>Eukaryota</taxon>
        <taxon>Amoebozoa</taxon>
        <taxon>Discosea</taxon>
        <taxon>Flabellinia</taxon>
        <taxon>Dactylopodida</taxon>
        <taxon>Paramoebidae</taxon>
        <taxon>Paramoeba</taxon>
    </lineage>
</organism>
<name>A0A7S4NL18_9EUKA</name>
<reference evidence="2" key="1">
    <citation type="submission" date="2021-01" db="EMBL/GenBank/DDBJ databases">
        <authorList>
            <person name="Corre E."/>
            <person name="Pelletier E."/>
            <person name="Niang G."/>
            <person name="Scheremetjew M."/>
            <person name="Finn R."/>
            <person name="Kale V."/>
            <person name="Holt S."/>
            <person name="Cochrane G."/>
            <person name="Meng A."/>
            <person name="Brown T."/>
            <person name="Cohen L."/>
        </authorList>
    </citation>
    <scope>NUCLEOTIDE SEQUENCE</scope>
    <source>
        <strain evidence="2">SoJaBio B1-5/56/2</strain>
    </source>
</reference>
<sequence>MRRVALRIGTRIGVPQIRHAITNSYGQITDEDRRWWKIHVEAHPDVSLGTFTAFLDNCDDHAQKRLIERDIWTIEQVSAMTEDEVENLKYREGCLKMDIIWEHARAIAPELRKREFGTIGTESEIEAKLLEVRKKRELERRKQEILQKRAVEVTDRENRIKLMKDEIQRKRDELRRKQLERQKEREKAGSQPVSTMSVAEAMETIARNTTK</sequence>
<evidence type="ECO:0000313" key="2">
    <source>
        <dbReference type="EMBL" id="CAE2293000.1"/>
    </source>
</evidence>
<dbReference type="EMBL" id="HBKR01009035">
    <property type="protein sequence ID" value="CAE2293000.1"/>
    <property type="molecule type" value="Transcribed_RNA"/>
</dbReference>
<evidence type="ECO:0000256" key="1">
    <source>
        <dbReference type="SAM" id="MobiDB-lite"/>
    </source>
</evidence>